<dbReference type="OrthoDB" id="9810662at2"/>
<accession>A0A1I1G7L6</accession>
<feature type="transmembrane region" description="Helical" evidence="6">
    <location>
        <begin position="303"/>
        <end position="326"/>
    </location>
</feature>
<sequence>MEYVQTLLSAFVPNSDLLIVAGAALGSLLLVYGLASAATAGNPAADRLAASDRRRQARIDQGILKPISADPKGLMKTFVPTNEKERNNLQRKLNQAGQGGPNSLLRFSLKRILLALLLPCLFLALVGASREFPQYLPQAVVERFAGLSKMGVFKHLAFLIGAGYFGPLYALNAKVSARKQRFTEGFPNALDLLQISVEAGLGFDAAMTRVGNELTRVSPDIAYEFLAVQHEVQAGRSRAAALSDMADRIGLDFVHSFVNVVRQSMQFGTSMTDALNVYSEELRNYRELAAQEKANKLPVKMSGVLASLMLPALLLIVLGPVVIRYANYFAAN</sequence>
<dbReference type="AlphaFoldDB" id="A0A1I1G7L6"/>
<keyword evidence="2" id="KW-1003">Cell membrane</keyword>
<evidence type="ECO:0000256" key="5">
    <source>
        <dbReference type="ARBA" id="ARBA00023136"/>
    </source>
</evidence>
<feature type="transmembrane region" description="Helical" evidence="6">
    <location>
        <begin position="112"/>
        <end position="132"/>
    </location>
</feature>
<dbReference type="PANTHER" id="PTHR35007:SF2">
    <property type="entry name" value="PILUS ASSEMBLE PROTEIN"/>
    <property type="match status" value="1"/>
</dbReference>
<proteinExistence type="predicted"/>
<name>A0A1I1G7L6_9RHOB</name>
<evidence type="ECO:0000256" key="3">
    <source>
        <dbReference type="ARBA" id="ARBA00022692"/>
    </source>
</evidence>
<evidence type="ECO:0000313" key="8">
    <source>
        <dbReference type="EMBL" id="SFC07699.1"/>
    </source>
</evidence>
<comment type="subcellular location">
    <subcellularLocation>
        <location evidence="1">Cell membrane</location>
        <topology evidence="1">Multi-pass membrane protein</topology>
    </subcellularLocation>
</comment>
<evidence type="ECO:0000313" key="9">
    <source>
        <dbReference type="Proteomes" id="UP000198728"/>
    </source>
</evidence>
<evidence type="ECO:0000256" key="2">
    <source>
        <dbReference type="ARBA" id="ARBA00022475"/>
    </source>
</evidence>
<evidence type="ECO:0000256" key="1">
    <source>
        <dbReference type="ARBA" id="ARBA00004651"/>
    </source>
</evidence>
<feature type="transmembrane region" description="Helical" evidence="6">
    <location>
        <begin position="17"/>
        <end position="38"/>
    </location>
</feature>
<keyword evidence="9" id="KW-1185">Reference proteome</keyword>
<dbReference type="RefSeq" id="WP_093359801.1">
    <property type="nucleotide sequence ID" value="NZ_FOLG01000002.1"/>
</dbReference>
<dbReference type="Proteomes" id="UP000198728">
    <property type="component" value="Unassembled WGS sequence"/>
</dbReference>
<dbReference type="EMBL" id="FOLG01000002">
    <property type="protein sequence ID" value="SFC07699.1"/>
    <property type="molecule type" value="Genomic_DNA"/>
</dbReference>
<dbReference type="InterPro" id="IPR018076">
    <property type="entry name" value="T2SS_GspF_dom"/>
</dbReference>
<organism evidence="8 9">
    <name type="scientific">Tropicimonas isoalkanivorans</name>
    <dbReference type="NCBI Taxonomy" id="441112"/>
    <lineage>
        <taxon>Bacteria</taxon>
        <taxon>Pseudomonadati</taxon>
        <taxon>Pseudomonadota</taxon>
        <taxon>Alphaproteobacteria</taxon>
        <taxon>Rhodobacterales</taxon>
        <taxon>Roseobacteraceae</taxon>
        <taxon>Tropicimonas</taxon>
    </lineage>
</organism>
<feature type="transmembrane region" description="Helical" evidence="6">
    <location>
        <begin position="152"/>
        <end position="171"/>
    </location>
</feature>
<dbReference type="Pfam" id="PF00482">
    <property type="entry name" value="T2SSF"/>
    <property type="match status" value="1"/>
</dbReference>
<dbReference type="STRING" id="441112.SAMN04488094_102456"/>
<protein>
    <submittedName>
        <fullName evidence="8">Tight adherence protein C</fullName>
    </submittedName>
</protein>
<evidence type="ECO:0000259" key="7">
    <source>
        <dbReference type="Pfam" id="PF00482"/>
    </source>
</evidence>
<feature type="domain" description="Type II secretion system protein GspF" evidence="7">
    <location>
        <begin position="190"/>
        <end position="318"/>
    </location>
</feature>
<keyword evidence="4 6" id="KW-1133">Transmembrane helix</keyword>
<evidence type="ECO:0000256" key="6">
    <source>
        <dbReference type="SAM" id="Phobius"/>
    </source>
</evidence>
<reference evidence="8 9" key="1">
    <citation type="submission" date="2016-10" db="EMBL/GenBank/DDBJ databases">
        <authorList>
            <person name="de Groot N.N."/>
        </authorList>
    </citation>
    <scope>NUCLEOTIDE SEQUENCE [LARGE SCALE GENOMIC DNA]</scope>
    <source>
        <strain evidence="8 9">DSM 19548</strain>
    </source>
</reference>
<gene>
    <name evidence="8" type="ORF">SAMN04488094_102456</name>
</gene>
<keyword evidence="3 6" id="KW-0812">Transmembrane</keyword>
<dbReference type="PANTHER" id="PTHR35007">
    <property type="entry name" value="INTEGRAL MEMBRANE PROTEIN-RELATED"/>
    <property type="match status" value="1"/>
</dbReference>
<evidence type="ECO:0000256" key="4">
    <source>
        <dbReference type="ARBA" id="ARBA00022989"/>
    </source>
</evidence>
<dbReference type="GO" id="GO:0005886">
    <property type="term" value="C:plasma membrane"/>
    <property type="evidence" value="ECO:0007669"/>
    <property type="project" value="UniProtKB-SubCell"/>
</dbReference>
<keyword evidence="5 6" id="KW-0472">Membrane</keyword>